<keyword evidence="1" id="KW-0479">Metal-binding</keyword>
<gene>
    <name evidence="6" type="ORF">SAMN05661086_02967</name>
</gene>
<evidence type="ECO:0000256" key="2">
    <source>
        <dbReference type="ARBA" id="ARBA00022741"/>
    </source>
</evidence>
<dbReference type="PANTHER" id="PTHR21621">
    <property type="entry name" value="RIBOSOMAL PROTEIN S6 MODIFICATION PROTEIN"/>
    <property type="match status" value="1"/>
</dbReference>
<dbReference type="PANTHER" id="PTHR21621:SF0">
    <property type="entry name" value="BETA-CITRYLGLUTAMATE SYNTHASE B-RELATED"/>
    <property type="match status" value="1"/>
</dbReference>
<evidence type="ECO:0000256" key="4">
    <source>
        <dbReference type="PROSITE-ProRule" id="PRU00409"/>
    </source>
</evidence>
<dbReference type="GO" id="GO:0016879">
    <property type="term" value="F:ligase activity, forming carbon-nitrogen bonds"/>
    <property type="evidence" value="ECO:0007669"/>
    <property type="project" value="TreeGrafter"/>
</dbReference>
<keyword evidence="7" id="KW-1185">Reference proteome</keyword>
<dbReference type="Proteomes" id="UP000199659">
    <property type="component" value="Unassembled WGS sequence"/>
</dbReference>
<feature type="domain" description="ATP-grasp" evidence="5">
    <location>
        <begin position="99"/>
        <end position="284"/>
    </location>
</feature>
<dbReference type="OrthoDB" id="9813261at2"/>
<dbReference type="RefSeq" id="WP_092562352.1">
    <property type="nucleotide sequence ID" value="NZ_FOYZ01000012.1"/>
</dbReference>
<evidence type="ECO:0000259" key="5">
    <source>
        <dbReference type="PROSITE" id="PS50975"/>
    </source>
</evidence>
<accession>A0A1I6L0V6</accession>
<dbReference type="InterPro" id="IPR011761">
    <property type="entry name" value="ATP-grasp"/>
</dbReference>
<dbReference type="GO" id="GO:0046872">
    <property type="term" value="F:metal ion binding"/>
    <property type="evidence" value="ECO:0007669"/>
    <property type="project" value="UniProtKB-KW"/>
</dbReference>
<dbReference type="EMBL" id="FOYZ01000012">
    <property type="protein sequence ID" value="SFR97084.1"/>
    <property type="molecule type" value="Genomic_DNA"/>
</dbReference>
<sequence>MNNKIGIVSMTLDKWEMKEICKYINQNGFEYEMINRDNTILKFENSGFETKKYHSVYGRVERPILQEGLMILKFLEMTGEKIYNNALAIQYGQNKAYTSVMLSAAGIPHPKTIFAFPNTDLDNELENLQFPVVMKPWIGGRGAGIVKAQNIEIARSYIEILKNGNQPIYIQEYVRQKQNEKLRDMRVFVVGGKPLGVFYREATEKGWKTNICNGGIGKVCELNSEIATIATKAMTAIHADIGGVDVIESEDGYNVLEVNVCPLFGGFYKVTGINPAEKIAELLCSK</sequence>
<dbReference type="PROSITE" id="PS50975">
    <property type="entry name" value="ATP_GRASP"/>
    <property type="match status" value="1"/>
</dbReference>
<dbReference type="SUPFAM" id="SSF56059">
    <property type="entry name" value="Glutathione synthetase ATP-binding domain-like"/>
    <property type="match status" value="1"/>
</dbReference>
<dbReference type="Gene3D" id="3.30.470.20">
    <property type="entry name" value="ATP-grasp fold, B domain"/>
    <property type="match status" value="1"/>
</dbReference>
<organism evidence="6 7">
    <name type="scientific">Anaeromicropila populeti</name>
    <dbReference type="NCBI Taxonomy" id="37658"/>
    <lineage>
        <taxon>Bacteria</taxon>
        <taxon>Bacillati</taxon>
        <taxon>Bacillota</taxon>
        <taxon>Clostridia</taxon>
        <taxon>Lachnospirales</taxon>
        <taxon>Lachnospiraceae</taxon>
        <taxon>Anaeromicropila</taxon>
    </lineage>
</organism>
<dbReference type="InterPro" id="IPR013651">
    <property type="entry name" value="ATP-grasp_RimK-type"/>
</dbReference>
<evidence type="ECO:0000256" key="3">
    <source>
        <dbReference type="ARBA" id="ARBA00022840"/>
    </source>
</evidence>
<proteinExistence type="predicted"/>
<dbReference type="GO" id="GO:0005524">
    <property type="term" value="F:ATP binding"/>
    <property type="evidence" value="ECO:0007669"/>
    <property type="project" value="UniProtKB-UniRule"/>
</dbReference>
<dbReference type="NCBIfam" id="TIGR00768">
    <property type="entry name" value="rimK_fam"/>
    <property type="match status" value="1"/>
</dbReference>
<dbReference type="STRING" id="37658.SAMN05661086_02967"/>
<evidence type="ECO:0000313" key="6">
    <source>
        <dbReference type="EMBL" id="SFR97084.1"/>
    </source>
</evidence>
<dbReference type="Gene3D" id="3.30.1490.20">
    <property type="entry name" value="ATP-grasp fold, A domain"/>
    <property type="match status" value="1"/>
</dbReference>
<name>A0A1I6L0V6_9FIRM</name>
<dbReference type="AlphaFoldDB" id="A0A1I6L0V6"/>
<evidence type="ECO:0000313" key="7">
    <source>
        <dbReference type="Proteomes" id="UP000199659"/>
    </source>
</evidence>
<keyword evidence="2 4" id="KW-0547">Nucleotide-binding</keyword>
<dbReference type="GO" id="GO:0005737">
    <property type="term" value="C:cytoplasm"/>
    <property type="evidence" value="ECO:0007669"/>
    <property type="project" value="TreeGrafter"/>
</dbReference>
<dbReference type="Pfam" id="PF08443">
    <property type="entry name" value="RimK"/>
    <property type="match status" value="1"/>
</dbReference>
<dbReference type="InterPro" id="IPR004666">
    <property type="entry name" value="Rp_bS6_RimK/Lys_biosynth_LsyX"/>
</dbReference>
<keyword evidence="3 4" id="KW-0067">ATP-binding</keyword>
<dbReference type="Gene3D" id="3.40.50.20">
    <property type="match status" value="1"/>
</dbReference>
<dbReference type="InterPro" id="IPR013815">
    <property type="entry name" value="ATP_grasp_subdomain_1"/>
</dbReference>
<evidence type="ECO:0000256" key="1">
    <source>
        <dbReference type="ARBA" id="ARBA00022723"/>
    </source>
</evidence>
<reference evidence="6 7" key="1">
    <citation type="submission" date="2016-10" db="EMBL/GenBank/DDBJ databases">
        <authorList>
            <person name="de Groot N.N."/>
        </authorList>
    </citation>
    <scope>NUCLEOTIDE SEQUENCE [LARGE SCALE GENOMIC DNA]</scope>
    <source>
        <strain evidence="6 7">743A</strain>
    </source>
</reference>
<protein>
    <submittedName>
        <fullName evidence="6">SSU ribosomal protein S6P modification protein</fullName>
    </submittedName>
</protein>